<dbReference type="Pfam" id="PF03466">
    <property type="entry name" value="LysR_substrate"/>
    <property type="match status" value="1"/>
</dbReference>
<dbReference type="Gene3D" id="1.10.10.10">
    <property type="entry name" value="Winged helix-like DNA-binding domain superfamily/Winged helix DNA-binding domain"/>
    <property type="match status" value="1"/>
</dbReference>
<name>A0A060QI93_9PROT</name>
<dbReference type="InterPro" id="IPR036390">
    <property type="entry name" value="WH_DNA-bd_sf"/>
</dbReference>
<keyword evidence="2" id="KW-0805">Transcription regulation</keyword>
<dbReference type="GO" id="GO:0003677">
    <property type="term" value="F:DNA binding"/>
    <property type="evidence" value="ECO:0007669"/>
    <property type="project" value="UniProtKB-KW"/>
</dbReference>
<dbReference type="RefSeq" id="WP_023978323.1">
    <property type="nucleotide sequence ID" value="NZ_CBLX010000023.1"/>
</dbReference>
<evidence type="ECO:0000256" key="2">
    <source>
        <dbReference type="ARBA" id="ARBA00023015"/>
    </source>
</evidence>
<reference evidence="6 7" key="2">
    <citation type="journal article" date="2014" name="PLoS ONE">
        <title>Evolution of mitochondria reconstructed from the energy metabolism of living bacteria.</title>
        <authorList>
            <person name="Degli Esposti M."/>
            <person name="Chouaia B."/>
            <person name="Comandatore F."/>
            <person name="Crotti E."/>
            <person name="Sassera D."/>
            <person name="Lievens P.M."/>
            <person name="Daffonchio D."/>
            <person name="Bandi C."/>
        </authorList>
    </citation>
    <scope>NUCLEOTIDE SEQUENCE [LARGE SCALE GENOMIC DNA]</scope>
    <source>
        <strain evidence="6 7">SF2.1</strain>
    </source>
</reference>
<protein>
    <submittedName>
        <fullName evidence="6">PROBABLE TRANSCRIPTION REGULATOR PROTEIN</fullName>
    </submittedName>
</protein>
<dbReference type="SUPFAM" id="SSF53850">
    <property type="entry name" value="Periplasmic binding protein-like II"/>
    <property type="match status" value="1"/>
</dbReference>
<keyword evidence="4" id="KW-0804">Transcription</keyword>
<dbReference type="eggNOG" id="COG0583">
    <property type="taxonomic scope" value="Bacteria"/>
</dbReference>
<dbReference type="InterPro" id="IPR050389">
    <property type="entry name" value="LysR-type_TF"/>
</dbReference>
<dbReference type="InterPro" id="IPR000847">
    <property type="entry name" value="LysR_HTH_N"/>
</dbReference>
<reference evidence="6 7" key="1">
    <citation type="journal article" date="2014" name="Genome Biol. Evol.">
        <title>Acetic acid bacteria genomes reveal functional traits for adaptation to life in insect guts.</title>
        <authorList>
            <person name="Chouaia B."/>
            <person name="Gaiarsa S."/>
            <person name="Crotti E."/>
            <person name="Comandatore F."/>
            <person name="Degli Esposti M."/>
            <person name="Ricci I."/>
            <person name="Alma A."/>
            <person name="Favia G."/>
            <person name="Bandi C."/>
            <person name="Daffonchio D."/>
        </authorList>
    </citation>
    <scope>NUCLEOTIDE SEQUENCE [LARGE SCALE GENOMIC DNA]</scope>
    <source>
        <strain evidence="6 7">SF2.1</strain>
    </source>
</reference>
<dbReference type="EMBL" id="CBLX010000023">
    <property type="protein sequence ID" value="CDG40640.1"/>
    <property type="molecule type" value="Genomic_DNA"/>
</dbReference>
<evidence type="ECO:0000313" key="6">
    <source>
        <dbReference type="EMBL" id="CDG40640.1"/>
    </source>
</evidence>
<dbReference type="AlphaFoldDB" id="A0A060QI93"/>
<dbReference type="Pfam" id="PF00126">
    <property type="entry name" value="HTH_1"/>
    <property type="match status" value="1"/>
</dbReference>
<sequence>MDRLGRLDLTQLRALDMLVTTQSVTRTASLMSVTQPAISNMLARLRETFDDPLLVRQGRSLVCTPRALALAQPLRAILTQLDSLAEPVIFDPATASLILSVAATDYAIHTVLLPFIARLRVVAPGIRIALHDLNGETAQDHLERGVLDWALLASEACTPALHAQKLFHETWLCATRLGHPALSGGMTLDRFCKADHVVVSPDGGGFEAMTDAALRRLSLKRHVAVSTSGFLMVPDLLTRTDLVAVLPSRLLATRHDLAVFAPPAPLVLPGFDKYLVWGERTHLDPAYRALRKLLSDTCHDLALPSPNQHDHSLTTEIMPIRAG</sequence>
<dbReference type="GO" id="GO:0003700">
    <property type="term" value="F:DNA-binding transcription factor activity"/>
    <property type="evidence" value="ECO:0007669"/>
    <property type="project" value="InterPro"/>
</dbReference>
<dbReference type="PANTHER" id="PTHR30118">
    <property type="entry name" value="HTH-TYPE TRANSCRIPTIONAL REGULATOR LEUO-RELATED"/>
    <property type="match status" value="1"/>
</dbReference>
<dbReference type="PROSITE" id="PS50931">
    <property type="entry name" value="HTH_LYSR"/>
    <property type="match status" value="1"/>
</dbReference>
<evidence type="ECO:0000256" key="3">
    <source>
        <dbReference type="ARBA" id="ARBA00023125"/>
    </source>
</evidence>
<dbReference type="InterPro" id="IPR036388">
    <property type="entry name" value="WH-like_DNA-bd_sf"/>
</dbReference>
<dbReference type="Gene3D" id="3.40.190.10">
    <property type="entry name" value="Periplasmic binding protein-like II"/>
    <property type="match status" value="2"/>
</dbReference>
<evidence type="ECO:0000256" key="4">
    <source>
        <dbReference type="ARBA" id="ARBA00023163"/>
    </source>
</evidence>
<proteinExistence type="inferred from homology"/>
<organism evidence="6 7">
    <name type="scientific">Asaia bogorensis</name>
    <dbReference type="NCBI Taxonomy" id="91915"/>
    <lineage>
        <taxon>Bacteria</taxon>
        <taxon>Pseudomonadati</taxon>
        <taxon>Pseudomonadota</taxon>
        <taxon>Alphaproteobacteria</taxon>
        <taxon>Acetobacterales</taxon>
        <taxon>Acetobacteraceae</taxon>
        <taxon>Asaia</taxon>
    </lineage>
</organism>
<comment type="similarity">
    <text evidence="1">Belongs to the LysR transcriptional regulatory family.</text>
</comment>
<dbReference type="SUPFAM" id="SSF46785">
    <property type="entry name" value="Winged helix' DNA-binding domain"/>
    <property type="match status" value="1"/>
</dbReference>
<accession>A0A060QI93</accession>
<evidence type="ECO:0000256" key="1">
    <source>
        <dbReference type="ARBA" id="ARBA00009437"/>
    </source>
</evidence>
<comment type="caution">
    <text evidence="6">The sequence shown here is derived from an EMBL/GenBank/DDBJ whole genome shotgun (WGS) entry which is preliminary data.</text>
</comment>
<evidence type="ECO:0000313" key="7">
    <source>
        <dbReference type="Proteomes" id="UP000027583"/>
    </source>
</evidence>
<dbReference type="Proteomes" id="UP000027583">
    <property type="component" value="Unassembled WGS sequence"/>
</dbReference>
<dbReference type="PANTHER" id="PTHR30118:SF15">
    <property type="entry name" value="TRANSCRIPTIONAL REGULATORY PROTEIN"/>
    <property type="match status" value="1"/>
</dbReference>
<feature type="domain" description="HTH lysR-type" evidence="5">
    <location>
        <begin position="7"/>
        <end position="64"/>
    </location>
</feature>
<evidence type="ECO:0000259" key="5">
    <source>
        <dbReference type="PROSITE" id="PS50931"/>
    </source>
</evidence>
<keyword evidence="3" id="KW-0238">DNA-binding</keyword>
<dbReference type="InterPro" id="IPR005119">
    <property type="entry name" value="LysR_subst-bd"/>
</dbReference>
<gene>
    <name evidence="6" type="ORF">ASAP_2595</name>
</gene>